<accession>A0A9D2LY45</accession>
<proteinExistence type="predicted"/>
<dbReference type="Proteomes" id="UP000824214">
    <property type="component" value="Unassembled WGS sequence"/>
</dbReference>
<comment type="caution">
    <text evidence="2">The sequence shown here is derived from an EMBL/GenBank/DDBJ whole genome shotgun (WGS) entry which is preliminary data.</text>
</comment>
<dbReference type="AlphaFoldDB" id="A0A9D2LY45"/>
<evidence type="ECO:0000256" key="1">
    <source>
        <dbReference type="SAM" id="MobiDB-lite"/>
    </source>
</evidence>
<reference evidence="2" key="1">
    <citation type="journal article" date="2021" name="PeerJ">
        <title>Extensive microbial diversity within the chicken gut microbiome revealed by metagenomics and culture.</title>
        <authorList>
            <person name="Gilroy R."/>
            <person name="Ravi A."/>
            <person name="Getino M."/>
            <person name="Pursley I."/>
            <person name="Horton D.L."/>
            <person name="Alikhan N.F."/>
            <person name="Baker D."/>
            <person name="Gharbi K."/>
            <person name="Hall N."/>
            <person name="Watson M."/>
            <person name="Adriaenssens E.M."/>
            <person name="Foster-Nyarko E."/>
            <person name="Jarju S."/>
            <person name="Secka A."/>
            <person name="Antonio M."/>
            <person name="Oren A."/>
            <person name="Chaudhuri R.R."/>
            <person name="La Ragione R."/>
            <person name="Hildebrand F."/>
            <person name="Pallen M.J."/>
        </authorList>
    </citation>
    <scope>NUCLEOTIDE SEQUENCE</scope>
    <source>
        <strain evidence="2">ChiBcolR8-3208</strain>
    </source>
</reference>
<feature type="compositionally biased region" description="Low complexity" evidence="1">
    <location>
        <begin position="123"/>
        <end position="140"/>
    </location>
</feature>
<organism evidence="2 3">
    <name type="scientific">Candidatus Acutalibacter ornithocaccae</name>
    <dbReference type="NCBI Taxonomy" id="2838416"/>
    <lineage>
        <taxon>Bacteria</taxon>
        <taxon>Bacillati</taxon>
        <taxon>Bacillota</taxon>
        <taxon>Clostridia</taxon>
        <taxon>Eubacteriales</taxon>
        <taxon>Acutalibacteraceae</taxon>
        <taxon>Acutalibacter</taxon>
    </lineage>
</organism>
<reference evidence="2" key="2">
    <citation type="submission" date="2021-04" db="EMBL/GenBank/DDBJ databases">
        <authorList>
            <person name="Gilroy R."/>
        </authorList>
    </citation>
    <scope>NUCLEOTIDE SEQUENCE</scope>
    <source>
        <strain evidence="2">ChiBcolR8-3208</strain>
    </source>
</reference>
<sequence length="140" mass="15263">MYKILTDQNKLLGYVSQPNYIKKTSAGIVPCTPVEATGLNFKGVVYNLLGHSDFEEAGTAYASMVTDAELNQMKESSEQQTTDLQLALVDVYEQALTVQQSNEQQTTDLQLAVVELYEAMLASSGSEETPTEPTTEGGEE</sequence>
<protein>
    <submittedName>
        <fullName evidence="2">Uncharacterized protein</fullName>
    </submittedName>
</protein>
<evidence type="ECO:0000313" key="2">
    <source>
        <dbReference type="EMBL" id="HJB37905.1"/>
    </source>
</evidence>
<feature type="region of interest" description="Disordered" evidence="1">
    <location>
        <begin position="121"/>
        <end position="140"/>
    </location>
</feature>
<evidence type="ECO:0000313" key="3">
    <source>
        <dbReference type="Proteomes" id="UP000824214"/>
    </source>
</evidence>
<name>A0A9D2LY45_9FIRM</name>
<dbReference type="EMBL" id="DWXZ01000160">
    <property type="protein sequence ID" value="HJB37905.1"/>
    <property type="molecule type" value="Genomic_DNA"/>
</dbReference>
<gene>
    <name evidence="2" type="ORF">H9942_07545</name>
</gene>